<dbReference type="Proteomes" id="UP001218218">
    <property type="component" value="Unassembled WGS sequence"/>
</dbReference>
<sequence>MTQPNPLLIPELAEQCIAHLVEWRADLKACALVSKSWVFAAQVHLFGAIYLDKEDLCRRLETTLRASPHFIQHVRRLGIRRYGIRRYDEAVIPVGFLDKICNFPFTHLSEASIESHYLTMAAAGALRPLLGLPTLRYVKIYTARIELLVFLSLWGSCSPSIRHLHLSCSTTSDDPSHLIGGHPSSRIPLKSLRLGPSNNINIYNWLSHDLCPFDLAMLTVLSIDYTSILDWRAMAPALRTLEILQFTVLAGSQPVDLSPFSNLSVIRIYLNSPNSQSVAHNTLATITPSSHVRRIILYPLFSSLPGIHAPPLDSTLARLHLQHPLTVEFEMGSNQYERWVPRFPQLNARNMLRRAAPDLDWIDKCIRKTDILH</sequence>
<reference evidence="1" key="1">
    <citation type="submission" date="2023-03" db="EMBL/GenBank/DDBJ databases">
        <title>Massive genome expansion in bonnet fungi (Mycena s.s.) driven by repeated elements and novel gene families across ecological guilds.</title>
        <authorList>
            <consortium name="Lawrence Berkeley National Laboratory"/>
            <person name="Harder C.B."/>
            <person name="Miyauchi S."/>
            <person name="Viragh M."/>
            <person name="Kuo A."/>
            <person name="Thoen E."/>
            <person name="Andreopoulos B."/>
            <person name="Lu D."/>
            <person name="Skrede I."/>
            <person name="Drula E."/>
            <person name="Henrissat B."/>
            <person name="Morin E."/>
            <person name="Kohler A."/>
            <person name="Barry K."/>
            <person name="LaButti K."/>
            <person name="Morin E."/>
            <person name="Salamov A."/>
            <person name="Lipzen A."/>
            <person name="Mereny Z."/>
            <person name="Hegedus B."/>
            <person name="Baldrian P."/>
            <person name="Stursova M."/>
            <person name="Weitz H."/>
            <person name="Taylor A."/>
            <person name="Grigoriev I.V."/>
            <person name="Nagy L.G."/>
            <person name="Martin F."/>
            <person name="Kauserud H."/>
        </authorList>
    </citation>
    <scope>NUCLEOTIDE SEQUENCE</scope>
    <source>
        <strain evidence="1">CBHHK002</strain>
    </source>
</reference>
<evidence type="ECO:0000313" key="2">
    <source>
        <dbReference type="Proteomes" id="UP001218218"/>
    </source>
</evidence>
<name>A0AAD7EQD1_9AGAR</name>
<organism evidence="1 2">
    <name type="scientific">Mycena albidolilacea</name>
    <dbReference type="NCBI Taxonomy" id="1033008"/>
    <lineage>
        <taxon>Eukaryota</taxon>
        <taxon>Fungi</taxon>
        <taxon>Dikarya</taxon>
        <taxon>Basidiomycota</taxon>
        <taxon>Agaricomycotina</taxon>
        <taxon>Agaricomycetes</taxon>
        <taxon>Agaricomycetidae</taxon>
        <taxon>Agaricales</taxon>
        <taxon>Marasmiineae</taxon>
        <taxon>Mycenaceae</taxon>
        <taxon>Mycena</taxon>
    </lineage>
</organism>
<comment type="caution">
    <text evidence="1">The sequence shown here is derived from an EMBL/GenBank/DDBJ whole genome shotgun (WGS) entry which is preliminary data.</text>
</comment>
<dbReference type="Gene3D" id="3.80.10.10">
    <property type="entry name" value="Ribonuclease Inhibitor"/>
    <property type="match status" value="1"/>
</dbReference>
<keyword evidence="2" id="KW-1185">Reference proteome</keyword>
<dbReference type="SUPFAM" id="SSF52047">
    <property type="entry name" value="RNI-like"/>
    <property type="match status" value="1"/>
</dbReference>
<protein>
    <submittedName>
        <fullName evidence="1">Uncharacterized protein</fullName>
    </submittedName>
</protein>
<dbReference type="EMBL" id="JARIHO010000024">
    <property type="protein sequence ID" value="KAJ7342840.1"/>
    <property type="molecule type" value="Genomic_DNA"/>
</dbReference>
<accession>A0AAD7EQD1</accession>
<proteinExistence type="predicted"/>
<dbReference type="InterPro" id="IPR032675">
    <property type="entry name" value="LRR_dom_sf"/>
</dbReference>
<evidence type="ECO:0000313" key="1">
    <source>
        <dbReference type="EMBL" id="KAJ7342840.1"/>
    </source>
</evidence>
<gene>
    <name evidence="1" type="ORF">DFH08DRAFT_236255</name>
</gene>
<dbReference type="AlphaFoldDB" id="A0AAD7EQD1"/>